<feature type="region of interest" description="Disordered" evidence="1">
    <location>
        <begin position="43"/>
        <end position="107"/>
    </location>
</feature>
<dbReference type="AlphaFoldDB" id="A0AAJ0G0L0"/>
<name>A0AAJ0G0L0_9HYPO</name>
<comment type="caution">
    <text evidence="3">The sequence shown here is derived from an EMBL/GenBank/DDBJ whole genome shotgun (WGS) entry which is preliminary data.</text>
</comment>
<reference evidence="3" key="1">
    <citation type="submission" date="2023-06" db="EMBL/GenBank/DDBJ databases">
        <title>Conoideocrella luteorostrata (Hypocreales: Clavicipitaceae), a potential biocontrol fungus for elongate hemlock scale in United States Christmas tree production areas.</title>
        <authorList>
            <person name="Barrett H."/>
            <person name="Lovett B."/>
            <person name="Macias A.M."/>
            <person name="Stajich J.E."/>
            <person name="Kasson M.T."/>
        </authorList>
    </citation>
    <scope>NUCLEOTIDE SEQUENCE</scope>
    <source>
        <strain evidence="3">ARSEF 14590</strain>
    </source>
</reference>
<evidence type="ECO:0000256" key="1">
    <source>
        <dbReference type="SAM" id="MobiDB-lite"/>
    </source>
</evidence>
<accession>A0AAJ0G0L0</accession>
<protein>
    <submittedName>
        <fullName evidence="3">Uncharacterized protein</fullName>
    </submittedName>
</protein>
<evidence type="ECO:0000313" key="4">
    <source>
        <dbReference type="Proteomes" id="UP001251528"/>
    </source>
</evidence>
<keyword evidence="4" id="KW-1185">Reference proteome</keyword>
<gene>
    <name evidence="3" type="ORF">QQS21_003308</name>
</gene>
<feature type="chain" id="PRO_5042589463" evidence="2">
    <location>
        <begin position="22"/>
        <end position="126"/>
    </location>
</feature>
<feature type="signal peptide" evidence="2">
    <location>
        <begin position="1"/>
        <end position="21"/>
    </location>
</feature>
<dbReference type="Proteomes" id="UP001251528">
    <property type="component" value="Unassembled WGS sequence"/>
</dbReference>
<feature type="compositionally biased region" description="Low complexity" evidence="1">
    <location>
        <begin position="43"/>
        <end position="53"/>
    </location>
</feature>
<feature type="compositionally biased region" description="Low complexity" evidence="1">
    <location>
        <begin position="69"/>
        <end position="92"/>
    </location>
</feature>
<proteinExistence type="predicted"/>
<evidence type="ECO:0000256" key="2">
    <source>
        <dbReference type="SAM" id="SignalP"/>
    </source>
</evidence>
<dbReference type="EMBL" id="JASWJB010000043">
    <property type="protein sequence ID" value="KAK2606260.1"/>
    <property type="molecule type" value="Genomic_DNA"/>
</dbReference>
<keyword evidence="2" id="KW-0732">Signal</keyword>
<organism evidence="3 4">
    <name type="scientific">Conoideocrella luteorostrata</name>
    <dbReference type="NCBI Taxonomy" id="1105319"/>
    <lineage>
        <taxon>Eukaryota</taxon>
        <taxon>Fungi</taxon>
        <taxon>Dikarya</taxon>
        <taxon>Ascomycota</taxon>
        <taxon>Pezizomycotina</taxon>
        <taxon>Sordariomycetes</taxon>
        <taxon>Hypocreomycetidae</taxon>
        <taxon>Hypocreales</taxon>
        <taxon>Clavicipitaceae</taxon>
        <taxon>Conoideocrella</taxon>
    </lineage>
</organism>
<evidence type="ECO:0000313" key="3">
    <source>
        <dbReference type="EMBL" id="KAK2606260.1"/>
    </source>
</evidence>
<sequence>MAGKVFNLLTVLLTLMGLAFAQTQTVAPDSTVSMDITAMSSAGMSSSTSITSTEAGDGSETIASMSLHQPSSQTTTSAPKATTTSTGLPSTTIPNPIRNAGRRPSEPGLRKLTIVAGLVTYGLILL</sequence>